<dbReference type="InterPro" id="IPR014710">
    <property type="entry name" value="RmlC-like_jellyroll"/>
</dbReference>
<dbReference type="PANTHER" id="PTHR43237">
    <property type="entry name" value="NADP-DEPENDENT MALIC ENZYME"/>
    <property type="match status" value="1"/>
</dbReference>
<organism evidence="8 9">
    <name type="scientific">[Myrmecia] bisecta</name>
    <dbReference type="NCBI Taxonomy" id="41462"/>
    <lineage>
        <taxon>Eukaryota</taxon>
        <taxon>Viridiplantae</taxon>
        <taxon>Chlorophyta</taxon>
        <taxon>core chlorophytes</taxon>
        <taxon>Trebouxiophyceae</taxon>
        <taxon>Trebouxiales</taxon>
        <taxon>Trebouxiaceae</taxon>
        <taxon>Myrmecia</taxon>
    </lineage>
</organism>
<dbReference type="SUPFAM" id="SSF51206">
    <property type="entry name" value="cAMP-binding domain-like"/>
    <property type="match status" value="1"/>
</dbReference>
<dbReference type="FunFam" id="3.40.50.720:FF:000095">
    <property type="entry name" value="NADP-dependent malic enzyme"/>
    <property type="match status" value="1"/>
</dbReference>
<keyword evidence="9" id="KW-1185">Reference proteome</keyword>
<dbReference type="InterPro" id="IPR000595">
    <property type="entry name" value="cNMP-bd_dom"/>
</dbReference>
<dbReference type="GO" id="GO:0004470">
    <property type="term" value="F:malic enzyme activity"/>
    <property type="evidence" value="ECO:0007669"/>
    <property type="project" value="InterPro"/>
</dbReference>
<dbReference type="Proteomes" id="UP001489004">
    <property type="component" value="Unassembled WGS sequence"/>
</dbReference>
<evidence type="ECO:0000256" key="5">
    <source>
        <dbReference type="ARBA" id="ARBA00023002"/>
    </source>
</evidence>
<dbReference type="InterPro" id="IPR037062">
    <property type="entry name" value="Malic_N_dom_sf"/>
</dbReference>
<evidence type="ECO:0000256" key="3">
    <source>
        <dbReference type="ARBA" id="ARBA00022723"/>
    </source>
</evidence>
<dbReference type="AlphaFoldDB" id="A0AAW1QQN5"/>
<dbReference type="InterPro" id="IPR045213">
    <property type="entry name" value="Malic_NAD-bd_bact_type"/>
</dbReference>
<dbReference type="SUPFAM" id="SSF47473">
    <property type="entry name" value="EF-hand"/>
    <property type="match status" value="1"/>
</dbReference>
<dbReference type="PROSITE" id="PS00018">
    <property type="entry name" value="EF_HAND_1"/>
    <property type="match status" value="1"/>
</dbReference>
<dbReference type="CDD" id="cd00038">
    <property type="entry name" value="CAP_ED"/>
    <property type="match status" value="1"/>
</dbReference>
<dbReference type="GO" id="GO:0051287">
    <property type="term" value="F:NAD binding"/>
    <property type="evidence" value="ECO:0007669"/>
    <property type="project" value="InterPro"/>
</dbReference>
<dbReference type="InterPro" id="IPR051674">
    <property type="entry name" value="Malate_Decarboxylase"/>
</dbReference>
<dbReference type="GO" id="GO:0005509">
    <property type="term" value="F:calcium ion binding"/>
    <property type="evidence" value="ECO:0007669"/>
    <property type="project" value="InterPro"/>
</dbReference>
<comment type="cofactor">
    <cofactor evidence="2">
        <name>Mg(2+)</name>
        <dbReference type="ChEBI" id="CHEBI:18420"/>
    </cofactor>
</comment>
<feature type="domain" description="Cyclic nucleotide-binding" evidence="6">
    <location>
        <begin position="238"/>
        <end position="346"/>
    </location>
</feature>
<keyword evidence="5" id="KW-0560">Oxidoreductase</keyword>
<dbReference type="Gene3D" id="2.60.120.10">
    <property type="entry name" value="Jelly Rolls"/>
    <property type="match status" value="1"/>
</dbReference>
<keyword evidence="4" id="KW-0106">Calcium</keyword>
<dbReference type="InterPro" id="IPR002048">
    <property type="entry name" value="EF_hand_dom"/>
</dbReference>
<name>A0AAW1QQN5_9CHLO</name>
<evidence type="ECO:0000259" key="7">
    <source>
        <dbReference type="PROSITE" id="PS50222"/>
    </source>
</evidence>
<dbReference type="Gene3D" id="1.10.238.10">
    <property type="entry name" value="EF-hand"/>
    <property type="match status" value="1"/>
</dbReference>
<accession>A0AAW1QQN5</accession>
<reference evidence="8 9" key="1">
    <citation type="journal article" date="2024" name="Nat. Commun.">
        <title>Phylogenomics reveals the evolutionary origins of lichenization in chlorophyte algae.</title>
        <authorList>
            <person name="Puginier C."/>
            <person name="Libourel C."/>
            <person name="Otte J."/>
            <person name="Skaloud P."/>
            <person name="Haon M."/>
            <person name="Grisel S."/>
            <person name="Petersen M."/>
            <person name="Berrin J.G."/>
            <person name="Delaux P.M."/>
            <person name="Dal Grande F."/>
            <person name="Keller J."/>
        </authorList>
    </citation>
    <scope>NUCLEOTIDE SEQUENCE [LARGE SCALE GENOMIC DNA]</scope>
    <source>
        <strain evidence="8 9">SAG 2043</strain>
    </source>
</reference>
<dbReference type="InterPro" id="IPR012301">
    <property type="entry name" value="Malic_N_dom"/>
</dbReference>
<evidence type="ECO:0000313" key="9">
    <source>
        <dbReference type="Proteomes" id="UP001489004"/>
    </source>
</evidence>
<dbReference type="PANTHER" id="PTHR43237:SF4">
    <property type="entry name" value="NADP-DEPENDENT MALIC ENZYME"/>
    <property type="match status" value="1"/>
</dbReference>
<feature type="domain" description="EF-hand" evidence="7">
    <location>
        <begin position="133"/>
        <end position="168"/>
    </location>
</feature>
<dbReference type="PROSITE" id="PS50042">
    <property type="entry name" value="CNMP_BINDING_3"/>
    <property type="match status" value="1"/>
</dbReference>
<dbReference type="Gene3D" id="3.40.50.720">
    <property type="entry name" value="NAD(P)-binding Rossmann-like Domain"/>
    <property type="match status" value="1"/>
</dbReference>
<evidence type="ECO:0000256" key="2">
    <source>
        <dbReference type="ARBA" id="ARBA00001946"/>
    </source>
</evidence>
<protein>
    <recommendedName>
        <fullName evidence="10">Malic enzyme</fullName>
    </recommendedName>
</protein>
<sequence length="859" mass="94320">MAQVTRASLDLPSGATVTLEITSPRAKAAETAKAQEAKTAAFKRQTLLGCRPNHFGSSELASLLNHFLELADSERRLDRATFREFLRHSFTTSPASEDGSLLDNIFTACDGDNQGSIAFSQFAYALSTIFRGERHEIRELWFDMYDADHDGQLTKTDMERLLGDVDATTAQRLQAAIKKAFAASTSSSSSDSETDAGSPPKLPAMMSKAAFLRIMERNRVIPAFFSPHKQQEQQQPLAFRSLAPNEREVLALLGSEMACTKGNVLITENTACTHFYFIMDGRVELRRHDIRLSMQGQGTFLGEAALFDDVKQLNADGTVEFTTSARVVSRTARILRLNIRDFLPLVYHEHPGATAIVQRLGRIMMERFQQTEQRLQALLAKNASQSEAGMRLSSKDWLQFRTRLTRLWSLRYHKIGRKGKLEIVATKQMGSAAELSVAYSPGVAEPCLSIAKDPELCYEYTAKGHLVGVVTNGTAVLGLGNIGPLAAKPVMEGKAVLFKKFADIDAFDLELSQPDPVKLVDMLVAMEPTFGGINLEDIKSPECFYVEREAQRRMNIPVFHDDQHGTAIIAGAGLVNALQLVNKDITEVKAVVCGCGAAGFTCARYFVSLGVQPENMIAVDVQGVVYKGRPDLTADNYLTEVAIDTPLRTLQEAIQGADVFLGLSAGNLLKPEMLLAMARDPVVFACANPTPEIDYDLAKETRGDVIMATGRSDFPNQINNVCAFPYIFRGALDCRAKKVNEEMKLAATHAIARLAQQPVVLRSSSTLNGTQDLAAIMNALSDGEDDAEGMIPAVTLRLAPSFGREYIIPKPFDERLLPEVASAVVEAAIRTGVARASDMNIDEYRGRLTDLGEQMRHHW</sequence>
<dbReference type="GO" id="GO:0016616">
    <property type="term" value="F:oxidoreductase activity, acting on the CH-OH group of donors, NAD or NADP as acceptor"/>
    <property type="evidence" value="ECO:0007669"/>
    <property type="project" value="InterPro"/>
</dbReference>
<dbReference type="SMART" id="SM00054">
    <property type="entry name" value="EFh"/>
    <property type="match status" value="2"/>
</dbReference>
<dbReference type="InterPro" id="IPR036291">
    <property type="entry name" value="NAD(P)-bd_dom_sf"/>
</dbReference>
<dbReference type="FunFam" id="3.40.50.10380:FF:000003">
    <property type="entry name" value="NADP-dependent malic enzyme"/>
    <property type="match status" value="1"/>
</dbReference>
<dbReference type="SUPFAM" id="SSF51735">
    <property type="entry name" value="NAD(P)-binding Rossmann-fold domains"/>
    <property type="match status" value="1"/>
</dbReference>
<dbReference type="SMART" id="SM01274">
    <property type="entry name" value="malic"/>
    <property type="match status" value="1"/>
</dbReference>
<dbReference type="SUPFAM" id="SSF53223">
    <property type="entry name" value="Aminoacid dehydrogenase-like, N-terminal domain"/>
    <property type="match status" value="1"/>
</dbReference>
<dbReference type="InterPro" id="IPR012302">
    <property type="entry name" value="Malic_NAD-bd"/>
</dbReference>
<dbReference type="CDD" id="cd05311">
    <property type="entry name" value="NAD_bind_2_malic_enz"/>
    <property type="match status" value="1"/>
</dbReference>
<dbReference type="Pfam" id="PF00390">
    <property type="entry name" value="malic"/>
    <property type="match status" value="1"/>
</dbReference>
<evidence type="ECO:0008006" key="10">
    <source>
        <dbReference type="Google" id="ProtNLM"/>
    </source>
</evidence>
<evidence type="ECO:0000256" key="1">
    <source>
        <dbReference type="ARBA" id="ARBA00001936"/>
    </source>
</evidence>
<dbReference type="EMBL" id="JALJOR010000002">
    <property type="protein sequence ID" value="KAK9823565.1"/>
    <property type="molecule type" value="Genomic_DNA"/>
</dbReference>
<dbReference type="InterPro" id="IPR046346">
    <property type="entry name" value="Aminoacid_DH-like_N_sf"/>
</dbReference>
<evidence type="ECO:0000256" key="4">
    <source>
        <dbReference type="ARBA" id="ARBA00022837"/>
    </source>
</evidence>
<dbReference type="Pfam" id="PF03949">
    <property type="entry name" value="Malic_M"/>
    <property type="match status" value="1"/>
</dbReference>
<dbReference type="InterPro" id="IPR018247">
    <property type="entry name" value="EF_Hand_1_Ca_BS"/>
</dbReference>
<evidence type="ECO:0000259" key="6">
    <source>
        <dbReference type="PROSITE" id="PS50042"/>
    </source>
</evidence>
<dbReference type="Gene3D" id="3.40.50.10380">
    <property type="entry name" value="Malic enzyme, N-terminal domain"/>
    <property type="match status" value="1"/>
</dbReference>
<evidence type="ECO:0000313" key="8">
    <source>
        <dbReference type="EMBL" id="KAK9823565.1"/>
    </source>
</evidence>
<comment type="caution">
    <text evidence="8">The sequence shown here is derived from an EMBL/GenBank/DDBJ whole genome shotgun (WGS) entry which is preliminary data.</text>
</comment>
<dbReference type="InterPro" id="IPR018490">
    <property type="entry name" value="cNMP-bd_dom_sf"/>
</dbReference>
<dbReference type="InterPro" id="IPR011992">
    <property type="entry name" value="EF-hand-dom_pair"/>
</dbReference>
<dbReference type="SMART" id="SM00100">
    <property type="entry name" value="cNMP"/>
    <property type="match status" value="1"/>
</dbReference>
<comment type="cofactor">
    <cofactor evidence="1">
        <name>Mn(2+)</name>
        <dbReference type="ChEBI" id="CHEBI:29035"/>
    </cofactor>
</comment>
<keyword evidence="3" id="KW-0479">Metal-binding</keyword>
<dbReference type="PROSITE" id="PS50222">
    <property type="entry name" value="EF_HAND_2"/>
    <property type="match status" value="1"/>
</dbReference>
<dbReference type="Pfam" id="PF00027">
    <property type="entry name" value="cNMP_binding"/>
    <property type="match status" value="1"/>
</dbReference>
<proteinExistence type="predicted"/>
<gene>
    <name evidence="8" type="ORF">WJX72_003837</name>
</gene>
<dbReference type="SMART" id="SM00919">
    <property type="entry name" value="Malic_M"/>
    <property type="match status" value="1"/>
</dbReference>